<dbReference type="AlphaFoldDB" id="A0A8H4RQM3"/>
<evidence type="ECO:0000313" key="1">
    <source>
        <dbReference type="EMBL" id="KAF4633543.1"/>
    </source>
</evidence>
<accession>A0A8H4RQM3</accession>
<gene>
    <name evidence="1" type="ORF">G7Y89_g4571</name>
</gene>
<reference evidence="1 2" key="1">
    <citation type="submission" date="2020-03" db="EMBL/GenBank/DDBJ databases">
        <title>Draft Genome Sequence of Cudoniella acicularis.</title>
        <authorList>
            <person name="Buettner E."/>
            <person name="Kellner H."/>
        </authorList>
    </citation>
    <scope>NUCLEOTIDE SEQUENCE [LARGE SCALE GENOMIC DNA]</scope>
    <source>
        <strain evidence="1 2">DSM 108380</strain>
    </source>
</reference>
<sequence>MAQYCRSAATTFGLLFLPRSVMKGLPRLTRCFVGLTTRRAQRWFLLSPECRQVEKLENLTFDFKHAFIANSDSCWDAWSKLARPEIRSFGSATQRRTPKIQKESARIEQDSTGPHWLDLLSNEVMDLIIEFLIPEKYDAIALALSSESLWQLVLRQIHWENLKYAAPWAGKKLAFQGSYSVDSPPSFYEDGLEYEILDPFQHSDGGIRNNGQLFFDKHEEFESPATIKDQKAEWEKAMVAYLPGSGIPEACHERLRKEVRGPDLFPRDIPWLLRNLTTREVVSADDLADPKSQSSESMSRVLTLDQILLMRICWTDLWDEERVANLNINRGIWAGHKFDIVPKHIHEVEINLQDWRDVTKEVALEAGTLREKIGELPPPVWQA</sequence>
<keyword evidence="2" id="KW-1185">Reference proteome</keyword>
<name>A0A8H4RQM3_9HELO</name>
<proteinExistence type="predicted"/>
<dbReference type="EMBL" id="JAAMPI010000251">
    <property type="protein sequence ID" value="KAF4633543.1"/>
    <property type="molecule type" value="Genomic_DNA"/>
</dbReference>
<protein>
    <submittedName>
        <fullName evidence="1">Uncharacterized protein</fullName>
    </submittedName>
</protein>
<dbReference type="OrthoDB" id="2588098at2759"/>
<evidence type="ECO:0000313" key="2">
    <source>
        <dbReference type="Proteomes" id="UP000566819"/>
    </source>
</evidence>
<dbReference type="Proteomes" id="UP000566819">
    <property type="component" value="Unassembled WGS sequence"/>
</dbReference>
<organism evidence="1 2">
    <name type="scientific">Cudoniella acicularis</name>
    <dbReference type="NCBI Taxonomy" id="354080"/>
    <lineage>
        <taxon>Eukaryota</taxon>
        <taxon>Fungi</taxon>
        <taxon>Dikarya</taxon>
        <taxon>Ascomycota</taxon>
        <taxon>Pezizomycotina</taxon>
        <taxon>Leotiomycetes</taxon>
        <taxon>Helotiales</taxon>
        <taxon>Tricladiaceae</taxon>
        <taxon>Cudoniella</taxon>
    </lineage>
</organism>
<comment type="caution">
    <text evidence="1">The sequence shown here is derived from an EMBL/GenBank/DDBJ whole genome shotgun (WGS) entry which is preliminary data.</text>
</comment>